<proteinExistence type="predicted"/>
<dbReference type="AlphaFoldDB" id="A0A9D7FQF7"/>
<protein>
    <submittedName>
        <fullName evidence="2">Uncharacterized protein</fullName>
    </submittedName>
</protein>
<name>A0A9D7FQF7_9GAMM</name>
<dbReference type="EMBL" id="JADRCP010000001">
    <property type="protein sequence ID" value="MBK5174993.1"/>
    <property type="molecule type" value="Genomic_DNA"/>
</dbReference>
<comment type="caution">
    <text evidence="2">The sequence shown here is derived from an EMBL/GenBank/DDBJ whole genome shotgun (WGS) entry which is preliminary data.</text>
</comment>
<dbReference type="EMBL" id="JADRCQ010000001">
    <property type="protein sequence ID" value="MBK5071684.1"/>
    <property type="molecule type" value="Genomic_DNA"/>
</dbReference>
<evidence type="ECO:0000313" key="4">
    <source>
        <dbReference type="Proteomes" id="UP001296969"/>
    </source>
</evidence>
<reference evidence="2 4" key="1">
    <citation type="submission" date="2020-11" db="EMBL/GenBank/DDBJ databases">
        <title>Insectihabitans protaetiae gen. nov. sp. nov. and Insectihabitans allomyrinae sp. nov., isolated from larvae of Protaetia brevitarsis seulensis and Allomyrina dichotoma, respectively.</title>
        <authorList>
            <person name="Lee S.D."/>
            <person name="Byeon Y.-S."/>
            <person name="Kim S.-M."/>
            <person name="Yang H.L."/>
            <person name="Kim I.S."/>
        </authorList>
    </citation>
    <scope>NUCLEOTIDE SEQUENCE</scope>
    <source>
        <strain evidence="2">CWB-B4</strain>
        <strain evidence="1 4">CWB-B43</strain>
    </source>
</reference>
<accession>A0A9D7FQF7</accession>
<dbReference type="Proteomes" id="UP001296969">
    <property type="component" value="Unassembled WGS sequence"/>
</dbReference>
<evidence type="ECO:0000313" key="2">
    <source>
        <dbReference type="EMBL" id="MBK5174993.1"/>
    </source>
</evidence>
<dbReference type="RefSeq" id="WP_228396996.1">
    <property type="nucleotide sequence ID" value="NZ_JADRCP010000001.1"/>
</dbReference>
<keyword evidence="4" id="KW-1185">Reference proteome</keyword>
<gene>
    <name evidence="2" type="ORF">I2492_01470</name>
    <name evidence="1" type="ORF">I2493_01470</name>
</gene>
<evidence type="ECO:0000313" key="1">
    <source>
        <dbReference type="EMBL" id="MBK5071684.1"/>
    </source>
</evidence>
<dbReference type="Proteomes" id="UP000807542">
    <property type="component" value="Unassembled WGS sequence"/>
</dbReference>
<evidence type="ECO:0000313" key="3">
    <source>
        <dbReference type="Proteomes" id="UP000807542"/>
    </source>
</evidence>
<organism evidence="2 3">
    <name type="scientific">Limnobaculum xujianqingii</name>
    <dbReference type="NCBI Taxonomy" id="2738837"/>
    <lineage>
        <taxon>Bacteria</taxon>
        <taxon>Pseudomonadati</taxon>
        <taxon>Pseudomonadota</taxon>
        <taxon>Gammaproteobacteria</taxon>
        <taxon>Enterobacterales</taxon>
        <taxon>Budviciaceae</taxon>
        <taxon>Limnobaculum</taxon>
    </lineage>
</organism>
<sequence>MLVFTSVDIPAVSSMYMDEHGARPEDNLYLAMECVGPGRVRGAPAAKAATTPTPAPPND</sequence>